<dbReference type="PANTHER" id="PTHR13743:SF112">
    <property type="entry name" value="BEACH DOMAIN-CONTAINING PROTEIN"/>
    <property type="match status" value="1"/>
</dbReference>
<dbReference type="EMBL" id="JANBQD010000002">
    <property type="protein sequence ID" value="KAJ1995988.1"/>
    <property type="molecule type" value="Genomic_DNA"/>
</dbReference>
<keyword evidence="6" id="KW-1185">Reference proteome</keyword>
<dbReference type="InterPro" id="IPR036322">
    <property type="entry name" value="WD40_repeat_dom_sf"/>
</dbReference>
<proteinExistence type="predicted"/>
<gene>
    <name evidence="5" type="ORF">EDC05_000356</name>
</gene>
<dbReference type="SMART" id="SM00320">
    <property type="entry name" value="WD40"/>
    <property type="match status" value="4"/>
</dbReference>
<feature type="domain" description="BEACH" evidence="3">
    <location>
        <begin position="2748"/>
        <end position="3039"/>
    </location>
</feature>
<feature type="compositionally biased region" description="Low complexity" evidence="2">
    <location>
        <begin position="3286"/>
        <end position="3297"/>
    </location>
</feature>
<sequence length="3760" mass="414786">MSAMKAGYSQGSDCVHCQQLTQTRVNYGQNINTHEIHSRIKSGKWSIIDTADWRLFSSILEHSGFVEATSKHATAVTHTGNYLEQQQYQRRLSTSHILPSNVTIVAVLALELAQIGLYSSNTQKTACPFIKDAVYLERFCLVVQFVGWISSCPTNRQVVLHHGILPLLQQLLEAIRNSRVDIFSTFASGLLGINQNSLSVPDVRSYSWEHTLHKNCVIADTSDGLVYYKYSPWSKLFAGPQHSYQAAVSSLFQFIMHLYVGLFDPKGLFRRYLLNFECVEAMSEFSIVNMHESSSELFCTISWLWQQLETMPSRSQFSPTVVSLGCAIGSALVSGCIDVQQIRRIDLVRLVARTMEYLDVDEAYIAWRLIILVGQQDSLLAKWNAPVKENIFAFWRMTLYRSSEYIRIVDPVHQRAQHSPREYTLDSQCKKALDTMFSTEAQPSLNSDSLETSWRYGPGVQPPPSIDSVQPNDLATYAADIDNIIPDTRLRRAFDTVVSFIAQSTKEDGAPFFVLSSLTDAHGLFISLSTVDSAMDACSKADGAGGFVDEEDHIEKSHILVFEYARFLWNVWQLQLPLERAQIVFQTMSAEIWNRLLLYQTGNPRSADTQPKSGKHSYIVGTKRRIYILAGWLLIHSSPSNSANGLNILGPSICKLVFSRLVNVISETAAHQYANFIDIANKDGSSAANHQGSNEALSVQAVYASQALFMLCWLNIIQFRLLLHETQSIGYILSAIDHLSRVVESECSIPSIELIAQSMDDLSVVSLPEESAWNLADCRPAKPSPTQWISMLLYNVMGLLSAAVSVGSMRDKVPQSYSATTQHNSAVALNTCQLDLASTAELVPYIVWQMCHTTADSCVDSAKVTDCISILSHLASSNVTQLVMFAKYLAIYNLHWLLACAYNTTVVLGDVHVEPDQRLDAARAWSRFVIQWIVPTDISSVPAIKRQAEILQVYRRALLHAAYIANSQKGHGMVVSFVVQDGVLEGLLELMQLVNTIDTCQGSTSGFMLSSFVDGMYVGPQHDCRDVGKHLGELIGESARLTAFLIHDVAQARDLFADIRGYRIVQACVDAITIRYTTAACLSLAQGVMSLLSGIEVPIDDREWAELTLDHNWIPTISGLYPKLNILDFMSKSVSVSDLKLVFRTLASGPGGIDNRDFAISPTEISDYTLRLRRMLSFVLLKCAQEEPVTVNGTLHTIKCADGLVPLSKWSSIAVCYMPAKRGWSPFGSSNLHIYVNGELSHKGSVPFIDYTDYRTCYIGGSPSPELTLSSAPDSKATDATTLDNTQPFYGRIATIRMFDGCLKLSEIEALHYLGPKNTSQLRQSQMADPDISLASLRHIPMKGPPEASTGNIISEVAGIFKSADLSGRLILCISANATYNKTCMDLSPIGICQAIVRANMQYSKSLPSSSGSSEHDVILLGQPNASKGAWDMTETKAHLKESVQPWVMVGDVLPINSLTIHQAMHLLGGIEAALVFLYHLEWIGPPVPPAKEGPLGSEESTFDQRSLDSAPLPAFFYWLRNLARGDPQNLVGIRSTNMVSLMAHVLQQQLSDPSARSEDSANTPGYPSDAANDCISISTDDFIGNSDDGILLGGTEASVFSGGKILDFPALTHDETRQLRKVLLNTLEMFLSASEDQNVPNKRGQHAPEANRADIAHLMRHLIYACNRDVEHTREILQLLFRCLADGSPNANNLTNKLLSLRGFDMLCHIIECDDDRIAAEAINIVVLLLTVSSATKEQESTASRITNSLRGRSPLVIDSENIMRVLALVRVKRALTPALYQSLLSLALKDHAALLSSINIAPTINRLVNDAMHGRTEQARDPSVLRKSEHLTVTKSQKLADNLLGSFVSMLPARLIRVPEVISAILDLACAPGTDPAMRAVVLSDIYKLLEDEPANYETTKSFRVSLLDHLLVAIVLSGYLVNDDITFKNHTDANHPSTASFIDTDPTFLNEAYAKAINHLELIPHTTLDHHIQNLALGHIKARKTWTQTRVSQLRESIESSTSTYSFGEDAAGDGSLQKKAKSEFMDATLLWSQMATKLLLALVWNWFSSCLDSASTVYKSILALWTFTPTGSMPIAIRLLSFVFSEAQSRYTEQQTSTLALQGVDQAEDSFLHQNLEVFTQNALDILFNYRQFQEHIAYHHDQLKALSTGAQPSALHGSVNDHDVVYHSQHSPWDDTPELARAILESMFFFSKHSAHLRSPMCNHILRLIISGIRSVKMEHVEENLKFLVLLLECHPYLGTSHGFSLLGSSEYACNGGCIVSSQVLSTLGYIHEAFMFADDQADSTRLASTFQDKTKHSIASQAQLRERIGDLYMLAFQGYRASLERDFPGALLSLEVLAGEQSNKAPLDRSQFLKLLQSQEWQGLYRTQFMPAMRHIEEDEMRQAGLSRKKFASIIQDLLANSHKAESAQMRAVRNAQTIIAGSTLPIEAEETTSVRDDTLSSLFGQWPQIWRARLHSLSAPRGPWRSARKSPQLMILGRQRWMLDTTENGRRMRRRLARNYHYEDHNLAVNRRDHPGQHKTKSTVGEPGKQSEFNSEEGMPRLSLSISETDENGDKGLNGDEEWSLVTSEDLSVVATATADPGRTHFCASCERVALLGSVHGRIELTSSLLRFTAERDADRGICIRGSDGSVISTSKGRSQSKNSIGSQQQHRNNSKQEIKSADLSEVVHAELSRDIVWLLSDVEQVHFRRYMLRNSAVEVFFKNHTSVFLNVQNKKALMQLVWKLASLPAVNSNLALTDIRSPPALLNRLKLTERWQHSELSNFDYLMALNTIAGRSYNDLSQYPVFPWVISDYKSKWIDLKDPKIYRDLSRPIGALNEKRLLHFIERYDSFEDPTGRIKKFHYGTHYSSAASVAYYLLRLEPFTSVHISLQSGKFDHADRQFHSIADTWSSCMTGPGDVKELVPEFFYLPEFLANHSGLDLGRKQNGTRLGDVVLPPWASTPEEFVDINRQALESEYVSANLHKWIDLIFGYKQRGPEATKAHNVFYYLTYEGAVNLDAIQDPVERASVESQIHYFGQTPTQLFTSPHPPRHLPVAQPLYAPLTSPGGTVQHFILRASSCDITFIGSPQQALARQGGGQLCAQTIPWSSHRSRSNSSLLASSSVDLLGIDGNRSQKSKENITLVDAAGRVSVYQLTLFTNSDYKFQLAVEPQVEGLYTLAAASPPSNCQNLALANQRPVAYAVVPGLPELLISAIHLDHTVKCTYLVRNRESLAAETVSQSLFVRNTIISASSTMNMTNAYAGAVVGAMSKSRASSSDVDSRDDSNSKSQKTKREAKNSSANTNTTPSTRPFAGLFSSLGGNVTSSTSSKSDHRQPEDEATAEMSAPPSVFIPLAARLLDTINASSSIYLPGQQTSVAIDSAGACIAVGSSEGAVCILSIRFEQRGGGSNTVAAFAATAIFGTEFGGIDSETTSAIAPLLFATGIGDPMNTDIGYTSMAAYASNACNSDTLYDGGASSSISGNVGSFGGGGVNGSAGRWALQHVLHGHDAAVLDVAVDVDHDIVASASVDGTVILWGVQAGRYLRSLIPVCPGNIHPDDGIPTVACHQHRYTRIERVLISSEALIVCYSVSGSIKANENRDRLDPTRALDQESLTMLQQKLEPDTRDALESASSTQDKHNNYYSSQQSNDNGSSSKSKAHGKEYSIDIDDGAFEIAALHVYNINGRHLRTRKLKHHIRDIALTRDGKYGVFVSQNSRVAVFETRSLSVVRQFELPACGCSVAWSGSTEQQIIVGCEGGIVVVISADLSVLRR</sequence>
<feature type="compositionally biased region" description="Low complexity" evidence="2">
    <location>
        <begin position="3629"/>
        <end position="3644"/>
    </location>
</feature>
<evidence type="ECO:0000259" key="3">
    <source>
        <dbReference type="PROSITE" id="PS50197"/>
    </source>
</evidence>
<dbReference type="PANTHER" id="PTHR13743">
    <property type="entry name" value="BEIGE/BEACH-RELATED"/>
    <property type="match status" value="1"/>
</dbReference>
<dbReference type="PROSITE" id="PS50294">
    <property type="entry name" value="WD_REPEATS_REGION"/>
    <property type="match status" value="1"/>
</dbReference>
<dbReference type="SUPFAM" id="SSF81837">
    <property type="entry name" value="BEACH domain"/>
    <property type="match status" value="1"/>
</dbReference>
<feature type="domain" description="BEACH-type PH" evidence="4">
    <location>
        <begin position="2586"/>
        <end position="2733"/>
    </location>
</feature>
<feature type="region of interest" description="Disordered" evidence="2">
    <location>
        <begin position="3608"/>
        <end position="3647"/>
    </location>
</feature>
<dbReference type="InterPro" id="IPR015943">
    <property type="entry name" value="WD40/YVTN_repeat-like_dom_sf"/>
</dbReference>
<dbReference type="InterPro" id="IPR036372">
    <property type="entry name" value="BEACH_dom_sf"/>
</dbReference>
<dbReference type="Pfam" id="PF14844">
    <property type="entry name" value="PH_BEACH"/>
    <property type="match status" value="1"/>
</dbReference>
<evidence type="ECO:0000313" key="6">
    <source>
        <dbReference type="Proteomes" id="UP001151295"/>
    </source>
</evidence>
<feature type="compositionally biased region" description="Polar residues" evidence="2">
    <location>
        <begin position="3307"/>
        <end position="3317"/>
    </location>
</feature>
<dbReference type="PROSITE" id="PS50082">
    <property type="entry name" value="WD_REPEATS_2"/>
    <property type="match status" value="1"/>
</dbReference>
<feature type="region of interest" description="Disordered" evidence="2">
    <location>
        <begin position="1551"/>
        <end position="1572"/>
    </location>
</feature>
<dbReference type="Pfam" id="PF16057">
    <property type="entry name" value="DUF4800"/>
    <property type="match status" value="1"/>
</dbReference>
<dbReference type="SUPFAM" id="SSF50729">
    <property type="entry name" value="PH domain-like"/>
    <property type="match status" value="1"/>
</dbReference>
<accession>A0ABQ8PXG5</accession>
<feature type="compositionally biased region" description="Polar residues" evidence="2">
    <location>
        <begin position="2638"/>
        <end position="2659"/>
    </location>
</feature>
<feature type="region of interest" description="Disordered" evidence="2">
    <location>
        <begin position="2638"/>
        <end position="2667"/>
    </location>
</feature>
<keyword evidence="1" id="KW-0853">WD repeat</keyword>
<dbReference type="CDD" id="cd06071">
    <property type="entry name" value="Beach"/>
    <property type="match status" value="1"/>
</dbReference>
<dbReference type="Gene3D" id="1.10.1540.10">
    <property type="entry name" value="BEACH domain"/>
    <property type="match status" value="1"/>
</dbReference>
<feature type="repeat" description="WD" evidence="1">
    <location>
        <begin position="3493"/>
        <end position="3534"/>
    </location>
</feature>
<feature type="region of interest" description="Disordered" evidence="2">
    <location>
        <begin position="2513"/>
        <end position="2548"/>
    </location>
</feature>
<feature type="compositionally biased region" description="Basic and acidic residues" evidence="2">
    <location>
        <begin position="3267"/>
        <end position="3285"/>
    </location>
</feature>
<dbReference type="PROSITE" id="PS51783">
    <property type="entry name" value="PH_BEACH"/>
    <property type="match status" value="1"/>
</dbReference>
<name>A0ABQ8PXG5_9FUNG</name>
<dbReference type="SUPFAM" id="SSF49899">
    <property type="entry name" value="Concanavalin A-like lectins/glucanases"/>
    <property type="match status" value="1"/>
</dbReference>
<dbReference type="InterPro" id="IPR013320">
    <property type="entry name" value="ConA-like_dom_sf"/>
</dbReference>
<protein>
    <submittedName>
        <fullName evidence="5">Uncharacterized protein</fullName>
    </submittedName>
</protein>
<dbReference type="Gene3D" id="2.60.120.200">
    <property type="match status" value="1"/>
</dbReference>
<evidence type="ECO:0000313" key="5">
    <source>
        <dbReference type="EMBL" id="KAJ1995988.1"/>
    </source>
</evidence>
<dbReference type="InterPro" id="IPR023362">
    <property type="entry name" value="PH-BEACH_dom"/>
</dbReference>
<dbReference type="Proteomes" id="UP001151295">
    <property type="component" value="Unassembled WGS sequence"/>
</dbReference>
<evidence type="ECO:0000256" key="1">
    <source>
        <dbReference type="PROSITE-ProRule" id="PRU00221"/>
    </source>
</evidence>
<dbReference type="SUPFAM" id="SSF50978">
    <property type="entry name" value="WD40 repeat-like"/>
    <property type="match status" value="1"/>
</dbReference>
<reference evidence="5" key="1">
    <citation type="submission" date="2022-07" db="EMBL/GenBank/DDBJ databases">
        <title>Phylogenomic reconstructions and comparative analyses of Kickxellomycotina fungi.</title>
        <authorList>
            <person name="Reynolds N.K."/>
            <person name="Stajich J.E."/>
            <person name="Barry K."/>
            <person name="Grigoriev I.V."/>
            <person name="Crous P."/>
            <person name="Smith M.E."/>
        </authorList>
    </citation>
    <scope>NUCLEOTIDE SEQUENCE</scope>
    <source>
        <strain evidence="5">BCRC 34882</strain>
    </source>
</reference>
<comment type="caution">
    <text evidence="5">The sequence shown here is derived from an EMBL/GenBank/DDBJ whole genome shotgun (WGS) entry which is preliminary data.</text>
</comment>
<dbReference type="Pfam" id="PF02138">
    <property type="entry name" value="Beach"/>
    <property type="match status" value="1"/>
</dbReference>
<dbReference type="InterPro" id="IPR050865">
    <property type="entry name" value="BEACH_Domain"/>
</dbReference>
<feature type="region of interest" description="Disordered" evidence="2">
    <location>
        <begin position="3261"/>
        <end position="3334"/>
    </location>
</feature>
<evidence type="ECO:0000256" key="2">
    <source>
        <dbReference type="SAM" id="MobiDB-lite"/>
    </source>
</evidence>
<dbReference type="InterPro" id="IPR011993">
    <property type="entry name" value="PH-like_dom_sf"/>
</dbReference>
<feature type="compositionally biased region" description="Basic and acidic residues" evidence="2">
    <location>
        <begin position="2513"/>
        <end position="2523"/>
    </location>
</feature>
<organism evidence="5 6">
    <name type="scientific">Coemansia umbellata</name>
    <dbReference type="NCBI Taxonomy" id="1424467"/>
    <lineage>
        <taxon>Eukaryota</taxon>
        <taxon>Fungi</taxon>
        <taxon>Fungi incertae sedis</taxon>
        <taxon>Zoopagomycota</taxon>
        <taxon>Kickxellomycotina</taxon>
        <taxon>Kickxellomycetes</taxon>
        <taxon>Kickxellales</taxon>
        <taxon>Kickxellaceae</taxon>
        <taxon>Coemansia</taxon>
    </lineage>
</organism>
<dbReference type="InterPro" id="IPR000409">
    <property type="entry name" value="BEACH_dom"/>
</dbReference>
<dbReference type="InterPro" id="IPR001680">
    <property type="entry name" value="WD40_rpt"/>
</dbReference>
<dbReference type="SMART" id="SM01026">
    <property type="entry name" value="Beach"/>
    <property type="match status" value="1"/>
</dbReference>
<feature type="compositionally biased region" description="Polar residues" evidence="2">
    <location>
        <begin position="1551"/>
        <end position="1566"/>
    </location>
</feature>
<dbReference type="Gene3D" id="2.130.10.10">
    <property type="entry name" value="YVTN repeat-like/Quinoprotein amine dehydrogenase"/>
    <property type="match status" value="1"/>
</dbReference>
<dbReference type="Gene3D" id="2.30.29.30">
    <property type="entry name" value="Pleckstrin-homology domain (PH domain)/Phosphotyrosine-binding domain (PTB)"/>
    <property type="match status" value="1"/>
</dbReference>
<dbReference type="PROSITE" id="PS50197">
    <property type="entry name" value="BEACH"/>
    <property type="match status" value="1"/>
</dbReference>
<evidence type="ECO:0000259" key="4">
    <source>
        <dbReference type="PROSITE" id="PS51783"/>
    </source>
</evidence>